<gene>
    <name evidence="4" type="ORF">Hs20B_03890</name>
</gene>
<dbReference type="PANTHER" id="PTHR43540">
    <property type="entry name" value="PEROXYUREIDOACRYLATE/UREIDOACRYLATE AMIDOHYDROLASE-RELATED"/>
    <property type="match status" value="1"/>
</dbReference>
<dbReference type="InterPro" id="IPR000868">
    <property type="entry name" value="Isochorismatase-like_dom"/>
</dbReference>
<name>A0A6A0B623_9LACT</name>
<evidence type="ECO:0000313" key="4">
    <source>
        <dbReference type="EMBL" id="GFH39991.1"/>
    </source>
</evidence>
<evidence type="ECO:0000313" key="5">
    <source>
        <dbReference type="Proteomes" id="UP000475928"/>
    </source>
</evidence>
<dbReference type="EMBL" id="BLLH01000001">
    <property type="protein sequence ID" value="GFH39991.1"/>
    <property type="molecule type" value="Genomic_DNA"/>
</dbReference>
<dbReference type="PANTHER" id="PTHR43540:SF6">
    <property type="entry name" value="ISOCHORISMATASE-LIKE DOMAIN-CONTAINING PROTEIN"/>
    <property type="match status" value="1"/>
</dbReference>
<evidence type="ECO:0000256" key="1">
    <source>
        <dbReference type="ARBA" id="ARBA00006336"/>
    </source>
</evidence>
<dbReference type="GO" id="GO:0016787">
    <property type="term" value="F:hydrolase activity"/>
    <property type="evidence" value="ECO:0007669"/>
    <property type="project" value="UniProtKB-KW"/>
</dbReference>
<evidence type="ECO:0000256" key="2">
    <source>
        <dbReference type="ARBA" id="ARBA00022801"/>
    </source>
</evidence>
<feature type="domain" description="Isochorismatase-like" evidence="3">
    <location>
        <begin position="4"/>
        <end position="163"/>
    </location>
</feature>
<protein>
    <recommendedName>
        <fullName evidence="3">Isochorismatase-like domain-containing protein</fullName>
    </recommendedName>
</protein>
<comment type="similarity">
    <text evidence="1">Belongs to the isochorismatase family.</text>
</comment>
<sequence length="172" mass="18979">MKNTLLVVIDMQNTIVKMAKNAQPHSGSDVLANNEKLIQAANDANIPVAIVTVTKKYLPKALQEKMLTLALSQSLLTTPNISYYTKYEPSACSIPELREVIKSQKIETVILTGLVTNNGVYKTYLDLTEQTSVKVIPVEDAMSARSEKLHTEAINQMANLTTTTAMIQEIKK</sequence>
<dbReference type="InterPro" id="IPR036380">
    <property type="entry name" value="Isochorismatase-like_sf"/>
</dbReference>
<dbReference type="Gene3D" id="3.40.50.850">
    <property type="entry name" value="Isochorismatase-like"/>
    <property type="match status" value="1"/>
</dbReference>
<keyword evidence="2" id="KW-0378">Hydrolase</keyword>
<comment type="caution">
    <text evidence="4">The sequence shown here is derived from an EMBL/GenBank/DDBJ whole genome shotgun (WGS) entry which is preliminary data.</text>
</comment>
<dbReference type="SUPFAM" id="SSF52499">
    <property type="entry name" value="Isochorismatase-like hydrolases"/>
    <property type="match status" value="1"/>
</dbReference>
<dbReference type="RefSeq" id="WP_172355056.1">
    <property type="nucleotide sequence ID" value="NZ_BLLH01000001.1"/>
</dbReference>
<dbReference type="AlphaFoldDB" id="A0A6A0B623"/>
<accession>A0A6A0B623</accession>
<dbReference type="Pfam" id="PF00857">
    <property type="entry name" value="Isochorismatase"/>
    <property type="match status" value="1"/>
</dbReference>
<evidence type="ECO:0000259" key="3">
    <source>
        <dbReference type="Pfam" id="PF00857"/>
    </source>
</evidence>
<dbReference type="CDD" id="cd00431">
    <property type="entry name" value="cysteine_hydrolases"/>
    <property type="match status" value="1"/>
</dbReference>
<keyword evidence="5" id="KW-1185">Reference proteome</keyword>
<reference evidence="4 5" key="1">
    <citation type="submission" date="2020-02" db="EMBL/GenBank/DDBJ databases">
        <title>Draft genome sequence of Lactococcus sp. Hs20B0-1.</title>
        <authorList>
            <person name="Noda S."/>
            <person name="Yuki M."/>
            <person name="Ohkuma M."/>
        </authorList>
    </citation>
    <scope>NUCLEOTIDE SEQUENCE [LARGE SCALE GENOMIC DNA]</scope>
    <source>
        <strain evidence="4 5">Hs20B0-1</strain>
    </source>
</reference>
<organism evidence="4 5">
    <name type="scientific">Pseudolactococcus insecticola</name>
    <dbReference type="NCBI Taxonomy" id="2709158"/>
    <lineage>
        <taxon>Bacteria</taxon>
        <taxon>Bacillati</taxon>
        <taxon>Bacillota</taxon>
        <taxon>Bacilli</taxon>
        <taxon>Lactobacillales</taxon>
        <taxon>Streptococcaceae</taxon>
        <taxon>Pseudolactococcus</taxon>
    </lineage>
</organism>
<dbReference type="InterPro" id="IPR050272">
    <property type="entry name" value="Isochorismatase-like_hydrls"/>
</dbReference>
<proteinExistence type="inferred from homology"/>
<dbReference type="Proteomes" id="UP000475928">
    <property type="component" value="Unassembled WGS sequence"/>
</dbReference>